<dbReference type="InterPro" id="IPR036388">
    <property type="entry name" value="WH-like_DNA-bd_sf"/>
</dbReference>
<gene>
    <name evidence="5" type="ORF">CLV62_102104</name>
</gene>
<dbReference type="Gene3D" id="1.10.10.10">
    <property type="entry name" value="Winged helix-like DNA-binding domain superfamily/Winged helix DNA-binding domain"/>
    <property type="match status" value="1"/>
</dbReference>
<evidence type="ECO:0000259" key="4">
    <source>
        <dbReference type="PROSITE" id="PS50043"/>
    </source>
</evidence>
<dbReference type="EMBL" id="QICL01000002">
    <property type="protein sequence ID" value="PXV68073.1"/>
    <property type="molecule type" value="Genomic_DNA"/>
</dbReference>
<dbReference type="SMART" id="SM00421">
    <property type="entry name" value="HTH_LUXR"/>
    <property type="match status" value="1"/>
</dbReference>
<dbReference type="PROSITE" id="PS00622">
    <property type="entry name" value="HTH_LUXR_1"/>
    <property type="match status" value="1"/>
</dbReference>
<keyword evidence="1" id="KW-0805">Transcription regulation</keyword>
<evidence type="ECO:0000313" key="6">
    <source>
        <dbReference type="Proteomes" id="UP000247973"/>
    </source>
</evidence>
<sequence>MDVLKAELEEAFSIQSFDQSLFDNKTLQDCRKLIQSLTEVNNGCAVLTDLAANRSYFSIGTFGDFLGLSPEDISQEIIESLDEDCIYHRIHPEDLVDKRMLELKFFRFLCNQPIAERLRYRSSCRIRMLNGEGVYKYIANQTQILRNSPCENMWLALCQYDLSPNQIPAIGINSQITNNKTGEIITISLYEERASILSEREKAILKLIKEGLLSKEISPRLNISINTVNRHRQNILQKLSVNNSLEAIHTAEMMKLL</sequence>
<dbReference type="PRINTS" id="PR00038">
    <property type="entry name" value="HTHLUXR"/>
</dbReference>
<accession>A0A2V3PSL4</accession>
<dbReference type="GO" id="GO:0006355">
    <property type="term" value="P:regulation of DNA-templated transcription"/>
    <property type="evidence" value="ECO:0007669"/>
    <property type="project" value="InterPro"/>
</dbReference>
<protein>
    <submittedName>
        <fullName evidence="5">Regulatory LuxR family protein</fullName>
    </submittedName>
</protein>
<dbReference type="Proteomes" id="UP000247973">
    <property type="component" value="Unassembled WGS sequence"/>
</dbReference>
<feature type="domain" description="HTH luxR-type" evidence="4">
    <location>
        <begin position="190"/>
        <end position="255"/>
    </location>
</feature>
<dbReference type="PROSITE" id="PS50043">
    <property type="entry name" value="HTH_LUXR_2"/>
    <property type="match status" value="1"/>
</dbReference>
<dbReference type="CDD" id="cd06170">
    <property type="entry name" value="LuxR_C_like"/>
    <property type="match status" value="1"/>
</dbReference>
<evidence type="ECO:0000256" key="2">
    <source>
        <dbReference type="ARBA" id="ARBA00023125"/>
    </source>
</evidence>
<name>A0A2V3PSL4_9BACT</name>
<reference evidence="5 6" key="1">
    <citation type="submission" date="2018-03" db="EMBL/GenBank/DDBJ databases">
        <title>Genomic Encyclopedia of Archaeal and Bacterial Type Strains, Phase II (KMG-II): from individual species to whole genera.</title>
        <authorList>
            <person name="Goeker M."/>
        </authorList>
    </citation>
    <scope>NUCLEOTIDE SEQUENCE [LARGE SCALE GENOMIC DNA]</scope>
    <source>
        <strain evidence="5 6">DSM 100214</strain>
    </source>
</reference>
<dbReference type="SUPFAM" id="SSF46894">
    <property type="entry name" value="C-terminal effector domain of the bipartite response regulators"/>
    <property type="match status" value="1"/>
</dbReference>
<dbReference type="AlphaFoldDB" id="A0A2V3PSL4"/>
<dbReference type="Gene3D" id="3.30.450.20">
    <property type="entry name" value="PAS domain"/>
    <property type="match status" value="1"/>
</dbReference>
<dbReference type="InterPro" id="IPR000792">
    <property type="entry name" value="Tscrpt_reg_LuxR_C"/>
</dbReference>
<evidence type="ECO:0000313" key="5">
    <source>
        <dbReference type="EMBL" id="PXV68073.1"/>
    </source>
</evidence>
<proteinExistence type="predicted"/>
<dbReference type="RefSeq" id="WP_110309362.1">
    <property type="nucleotide sequence ID" value="NZ_QICL01000002.1"/>
</dbReference>
<dbReference type="InterPro" id="IPR016032">
    <property type="entry name" value="Sig_transdc_resp-reg_C-effctor"/>
</dbReference>
<keyword evidence="6" id="KW-1185">Reference proteome</keyword>
<evidence type="ECO:0000256" key="1">
    <source>
        <dbReference type="ARBA" id="ARBA00023015"/>
    </source>
</evidence>
<keyword evidence="3" id="KW-0804">Transcription</keyword>
<dbReference type="PANTHER" id="PTHR44688:SF16">
    <property type="entry name" value="DNA-BINDING TRANSCRIPTIONAL ACTIVATOR DEVR_DOSR"/>
    <property type="match status" value="1"/>
</dbReference>
<dbReference type="GO" id="GO:0003677">
    <property type="term" value="F:DNA binding"/>
    <property type="evidence" value="ECO:0007669"/>
    <property type="project" value="UniProtKB-KW"/>
</dbReference>
<dbReference type="Pfam" id="PF00196">
    <property type="entry name" value="GerE"/>
    <property type="match status" value="1"/>
</dbReference>
<dbReference type="OrthoDB" id="965844at2"/>
<dbReference type="PANTHER" id="PTHR44688">
    <property type="entry name" value="DNA-BINDING TRANSCRIPTIONAL ACTIVATOR DEVR_DOSR"/>
    <property type="match status" value="1"/>
</dbReference>
<evidence type="ECO:0000256" key="3">
    <source>
        <dbReference type="ARBA" id="ARBA00023163"/>
    </source>
</evidence>
<keyword evidence="2" id="KW-0238">DNA-binding</keyword>
<comment type="caution">
    <text evidence="5">The sequence shown here is derived from an EMBL/GenBank/DDBJ whole genome shotgun (WGS) entry which is preliminary data.</text>
</comment>
<organism evidence="5 6">
    <name type="scientific">Dysgonomonas alginatilytica</name>
    <dbReference type="NCBI Taxonomy" id="1605892"/>
    <lineage>
        <taxon>Bacteria</taxon>
        <taxon>Pseudomonadati</taxon>
        <taxon>Bacteroidota</taxon>
        <taxon>Bacteroidia</taxon>
        <taxon>Bacteroidales</taxon>
        <taxon>Dysgonomonadaceae</taxon>
        <taxon>Dysgonomonas</taxon>
    </lineage>
</organism>